<reference evidence="2 3" key="1">
    <citation type="journal article" date="2014" name="Int. J. Syst. Evol. Microbiol.">
        <title>Complete genome sequence of Corynebacterium casei LMG S-19264T (=DSM 44701T), isolated from a smear-ripened cheese.</title>
        <authorList>
            <consortium name="US DOE Joint Genome Institute (JGI-PGF)"/>
            <person name="Walter F."/>
            <person name="Albersmeier A."/>
            <person name="Kalinowski J."/>
            <person name="Ruckert C."/>
        </authorList>
    </citation>
    <scope>NUCLEOTIDE SEQUENCE [LARGE SCALE GENOMIC DNA]</scope>
    <source>
        <strain evidence="2 3">NBRC 111766</strain>
    </source>
</reference>
<dbReference type="EMBL" id="BSPP01000004">
    <property type="protein sequence ID" value="GLS85913.1"/>
    <property type="molecule type" value="Genomic_DNA"/>
</dbReference>
<evidence type="ECO:0000259" key="1">
    <source>
        <dbReference type="Pfam" id="PF13403"/>
    </source>
</evidence>
<keyword evidence="3" id="KW-1185">Reference proteome</keyword>
<proteinExistence type="predicted"/>
<accession>A0AA37TUS8</accession>
<dbReference type="Proteomes" id="UP001157355">
    <property type="component" value="Unassembled WGS sequence"/>
</dbReference>
<feature type="domain" description="Hedgehog/Intein (Hint)" evidence="1">
    <location>
        <begin position="178"/>
        <end position="303"/>
    </location>
</feature>
<dbReference type="InterPro" id="IPR028992">
    <property type="entry name" value="Hedgehog/Intein_dom"/>
</dbReference>
<evidence type="ECO:0000313" key="2">
    <source>
        <dbReference type="EMBL" id="GLS85913.1"/>
    </source>
</evidence>
<gene>
    <name evidence="2" type="ORF">GCM10010873_08870</name>
</gene>
<evidence type="ECO:0000313" key="3">
    <source>
        <dbReference type="Proteomes" id="UP001157355"/>
    </source>
</evidence>
<sequence length="339" mass="36382">MARDLMLQPLDQGWVALSDRGLLASADPAQLIHRGLFVMELALPLQSVNLLLDHQSNQHWPRTFAIFHDPATGIVLLHRQGKDVVRHVLPGPLPQGRGTARLSFQFDAPARHWSLSFELLGNDPPVKIAAHGSNPLPMPLADLQALCTAPRKPGPVLWFGMTKGAAPPGTAPWIGLRTPVETSLGTVMAGHLKPGDILLTEDRGPVPLLAATRLALPARGSFAPVLLRAPFFGQTQDQLVSADQLLAISGHEVEYLFGSDSVLMPAGVLVDGCTALSDQRRAITDSVALDLGRPALIFADGCLLSIGHDAANEMPLRCLQTHEVLTLMTLLGRTPRRAA</sequence>
<dbReference type="Pfam" id="PF13403">
    <property type="entry name" value="Hint_2"/>
    <property type="match status" value="1"/>
</dbReference>
<name>A0AA37TUS8_9RHOB</name>
<comment type="caution">
    <text evidence="2">The sequence shown here is derived from an EMBL/GenBank/DDBJ whole genome shotgun (WGS) entry which is preliminary data.</text>
</comment>
<protein>
    <recommendedName>
        <fullName evidence="1">Hedgehog/Intein (Hint) domain-containing protein</fullName>
    </recommendedName>
</protein>
<organism evidence="2 3">
    <name type="scientific">Cypionkella aquatica</name>
    <dbReference type="NCBI Taxonomy" id="1756042"/>
    <lineage>
        <taxon>Bacteria</taxon>
        <taxon>Pseudomonadati</taxon>
        <taxon>Pseudomonadota</taxon>
        <taxon>Alphaproteobacteria</taxon>
        <taxon>Rhodobacterales</taxon>
        <taxon>Paracoccaceae</taxon>
        <taxon>Cypionkella</taxon>
    </lineage>
</organism>
<dbReference type="AlphaFoldDB" id="A0AA37TUS8"/>